<accession>A0A9N9IER2</accession>
<keyword evidence="2" id="KW-1185">Reference proteome</keyword>
<sequence length="103" mass="11731">PKLEKGNLVQLTGHYSNSDKNIRKSFTCSFYELIAHEAVNSEDPETWDSDTLYNTVEKCKEVIKLLEDKVIKGAYDEFGQPLTEDGLCSLVDSYQEESDFDDV</sequence>
<gene>
    <name evidence="1" type="ORF">ALEPTO_LOCUS12650</name>
</gene>
<feature type="non-terminal residue" evidence="1">
    <location>
        <position position="103"/>
    </location>
</feature>
<proteinExistence type="predicted"/>
<evidence type="ECO:0000313" key="2">
    <source>
        <dbReference type="Proteomes" id="UP000789508"/>
    </source>
</evidence>
<comment type="caution">
    <text evidence="1">The sequence shown here is derived from an EMBL/GenBank/DDBJ whole genome shotgun (WGS) entry which is preliminary data.</text>
</comment>
<dbReference type="Proteomes" id="UP000789508">
    <property type="component" value="Unassembled WGS sequence"/>
</dbReference>
<evidence type="ECO:0000313" key="1">
    <source>
        <dbReference type="EMBL" id="CAG8731758.1"/>
    </source>
</evidence>
<dbReference type="EMBL" id="CAJVPS010030821">
    <property type="protein sequence ID" value="CAG8731758.1"/>
    <property type="molecule type" value="Genomic_DNA"/>
</dbReference>
<organism evidence="1 2">
    <name type="scientific">Ambispora leptoticha</name>
    <dbReference type="NCBI Taxonomy" id="144679"/>
    <lineage>
        <taxon>Eukaryota</taxon>
        <taxon>Fungi</taxon>
        <taxon>Fungi incertae sedis</taxon>
        <taxon>Mucoromycota</taxon>
        <taxon>Glomeromycotina</taxon>
        <taxon>Glomeromycetes</taxon>
        <taxon>Archaeosporales</taxon>
        <taxon>Ambisporaceae</taxon>
        <taxon>Ambispora</taxon>
    </lineage>
</organism>
<reference evidence="1" key="1">
    <citation type="submission" date="2021-06" db="EMBL/GenBank/DDBJ databases">
        <authorList>
            <person name="Kallberg Y."/>
            <person name="Tangrot J."/>
            <person name="Rosling A."/>
        </authorList>
    </citation>
    <scope>NUCLEOTIDE SEQUENCE</scope>
    <source>
        <strain evidence="1">FL130A</strain>
    </source>
</reference>
<name>A0A9N9IER2_9GLOM</name>
<dbReference type="AlphaFoldDB" id="A0A9N9IER2"/>
<protein>
    <submittedName>
        <fullName evidence="1">13767_t:CDS:1</fullName>
    </submittedName>
</protein>
<dbReference type="OrthoDB" id="2439115at2759"/>